<gene>
    <name evidence="2" type="ORF">S12H4_60182</name>
</gene>
<evidence type="ECO:0000259" key="1">
    <source>
        <dbReference type="Pfam" id="PF01850"/>
    </source>
</evidence>
<feature type="domain" description="PIN" evidence="1">
    <location>
        <begin position="9"/>
        <end position="117"/>
    </location>
</feature>
<organism evidence="2">
    <name type="scientific">marine sediment metagenome</name>
    <dbReference type="NCBI Taxonomy" id="412755"/>
    <lineage>
        <taxon>unclassified sequences</taxon>
        <taxon>metagenomes</taxon>
        <taxon>ecological metagenomes</taxon>
    </lineage>
</organism>
<sequence length="141" mass="16162">ILIDTPNLVLDTSVLLGYLMSEARDINSLLETYVFTQESKIILYGHNLIKSEIFYITCREKGMTEADIVLKKTEGIMNTISDTWLFKKAANIKCKYPIAISDCYSISLAILQECPVFFLPELELSREIVDKINREYNAKIQ</sequence>
<dbReference type="Pfam" id="PF01850">
    <property type="entry name" value="PIN"/>
    <property type="match status" value="1"/>
</dbReference>
<dbReference type="Gene3D" id="3.40.50.1010">
    <property type="entry name" value="5'-nuclease"/>
    <property type="match status" value="1"/>
</dbReference>
<dbReference type="SUPFAM" id="SSF88723">
    <property type="entry name" value="PIN domain-like"/>
    <property type="match status" value="1"/>
</dbReference>
<dbReference type="InterPro" id="IPR002716">
    <property type="entry name" value="PIN_dom"/>
</dbReference>
<feature type="non-terminal residue" evidence="2">
    <location>
        <position position="1"/>
    </location>
</feature>
<dbReference type="AlphaFoldDB" id="X1VN29"/>
<dbReference type="EMBL" id="BARW01039539">
    <property type="protein sequence ID" value="GAJ21112.1"/>
    <property type="molecule type" value="Genomic_DNA"/>
</dbReference>
<feature type="non-terminal residue" evidence="2">
    <location>
        <position position="141"/>
    </location>
</feature>
<accession>X1VN29</accession>
<protein>
    <recommendedName>
        <fullName evidence="1">PIN domain-containing protein</fullName>
    </recommendedName>
</protein>
<dbReference type="InterPro" id="IPR029060">
    <property type="entry name" value="PIN-like_dom_sf"/>
</dbReference>
<proteinExistence type="predicted"/>
<reference evidence="2" key="1">
    <citation type="journal article" date="2014" name="Front. Microbiol.">
        <title>High frequency of phylogenetically diverse reductive dehalogenase-homologous genes in deep subseafloor sedimentary metagenomes.</title>
        <authorList>
            <person name="Kawai M."/>
            <person name="Futagami T."/>
            <person name="Toyoda A."/>
            <person name="Takaki Y."/>
            <person name="Nishi S."/>
            <person name="Hori S."/>
            <person name="Arai W."/>
            <person name="Tsubouchi T."/>
            <person name="Morono Y."/>
            <person name="Uchiyama I."/>
            <person name="Ito T."/>
            <person name="Fujiyama A."/>
            <person name="Inagaki F."/>
            <person name="Takami H."/>
        </authorList>
    </citation>
    <scope>NUCLEOTIDE SEQUENCE</scope>
    <source>
        <strain evidence="2">Expedition CK06-06</strain>
    </source>
</reference>
<comment type="caution">
    <text evidence="2">The sequence shown here is derived from an EMBL/GenBank/DDBJ whole genome shotgun (WGS) entry which is preliminary data.</text>
</comment>
<evidence type="ECO:0000313" key="2">
    <source>
        <dbReference type="EMBL" id="GAJ21112.1"/>
    </source>
</evidence>
<name>X1VN29_9ZZZZ</name>